<dbReference type="EMBL" id="LR797041">
    <property type="protein sequence ID" value="CAB4182473.1"/>
    <property type="molecule type" value="Genomic_DNA"/>
</dbReference>
<reference evidence="1" key="1">
    <citation type="submission" date="2020-05" db="EMBL/GenBank/DDBJ databases">
        <authorList>
            <person name="Chiriac C."/>
            <person name="Salcher M."/>
            <person name="Ghai R."/>
            <person name="Kavagutti S V."/>
        </authorList>
    </citation>
    <scope>NUCLEOTIDE SEQUENCE</scope>
</reference>
<accession>A0A6J5QE18</accession>
<organism evidence="1">
    <name type="scientific">uncultured Caudovirales phage</name>
    <dbReference type="NCBI Taxonomy" id="2100421"/>
    <lineage>
        <taxon>Viruses</taxon>
        <taxon>Duplodnaviria</taxon>
        <taxon>Heunggongvirae</taxon>
        <taxon>Uroviricota</taxon>
        <taxon>Caudoviricetes</taxon>
        <taxon>Peduoviridae</taxon>
        <taxon>Maltschvirus</taxon>
        <taxon>Maltschvirus maltsch</taxon>
    </lineage>
</organism>
<name>A0A6J5QE18_9CAUD</name>
<protein>
    <submittedName>
        <fullName evidence="1">Uncharacterized protein</fullName>
    </submittedName>
</protein>
<gene>
    <name evidence="1" type="ORF">UFOVP1090_15</name>
</gene>
<sequence>MNEAKFSSWLMQNWLSGDGIHAQRIETSTASGVPDINFCVQGFEGWIETKVFTPSGKVLLRPYQRAWMHRRLIAKGEIFIVALNEKTNVVHCWLFQGCGFELACSDSYLSIVSPPKLSLVKTSHNRGSFLQFISRLGIN</sequence>
<proteinExistence type="predicted"/>
<evidence type="ECO:0000313" key="1">
    <source>
        <dbReference type="EMBL" id="CAB4182473.1"/>
    </source>
</evidence>